<name>A0ACC2KN65_PERAE</name>
<protein>
    <submittedName>
        <fullName evidence="1">Uncharacterized protein</fullName>
    </submittedName>
</protein>
<comment type="caution">
    <text evidence="1">The sequence shown here is derived from an EMBL/GenBank/DDBJ whole genome shotgun (WGS) entry which is preliminary data.</text>
</comment>
<dbReference type="EMBL" id="CM056818">
    <property type="protein sequence ID" value="KAJ8622590.1"/>
    <property type="molecule type" value="Genomic_DNA"/>
</dbReference>
<organism evidence="1 2">
    <name type="scientific">Persea americana</name>
    <name type="common">Avocado</name>
    <dbReference type="NCBI Taxonomy" id="3435"/>
    <lineage>
        <taxon>Eukaryota</taxon>
        <taxon>Viridiplantae</taxon>
        <taxon>Streptophyta</taxon>
        <taxon>Embryophyta</taxon>
        <taxon>Tracheophyta</taxon>
        <taxon>Spermatophyta</taxon>
        <taxon>Magnoliopsida</taxon>
        <taxon>Magnoliidae</taxon>
        <taxon>Laurales</taxon>
        <taxon>Lauraceae</taxon>
        <taxon>Persea</taxon>
    </lineage>
</organism>
<evidence type="ECO:0000313" key="1">
    <source>
        <dbReference type="EMBL" id="KAJ8622590.1"/>
    </source>
</evidence>
<reference evidence="1 2" key="1">
    <citation type="journal article" date="2022" name="Hortic Res">
        <title>A haplotype resolved chromosomal level avocado genome allows analysis of novel avocado genes.</title>
        <authorList>
            <person name="Nath O."/>
            <person name="Fletcher S.J."/>
            <person name="Hayward A."/>
            <person name="Shaw L.M."/>
            <person name="Masouleh A.K."/>
            <person name="Furtado A."/>
            <person name="Henry R.J."/>
            <person name="Mitter N."/>
        </authorList>
    </citation>
    <scope>NUCLEOTIDE SEQUENCE [LARGE SCALE GENOMIC DNA]</scope>
    <source>
        <strain evidence="2">cv. Hass</strain>
    </source>
</reference>
<evidence type="ECO:0000313" key="2">
    <source>
        <dbReference type="Proteomes" id="UP001234297"/>
    </source>
</evidence>
<proteinExistence type="predicted"/>
<gene>
    <name evidence="1" type="ORF">MRB53_031119</name>
</gene>
<accession>A0ACC2KN65</accession>
<dbReference type="Proteomes" id="UP001234297">
    <property type="component" value="Chromosome 10"/>
</dbReference>
<sequence length="75" mass="8639">MVRTRMVSSKIKPDAGRQTERQGKRKRERVADLQCSSTRAFVFISYFIGLVLSLIESSTARFWTSTFVAEFQSIM</sequence>
<keyword evidence="2" id="KW-1185">Reference proteome</keyword>